<evidence type="ECO:0000313" key="2">
    <source>
        <dbReference type="EMBL" id="VDD95367.1"/>
    </source>
</evidence>
<evidence type="ECO:0000313" key="3">
    <source>
        <dbReference type="Proteomes" id="UP000274131"/>
    </source>
</evidence>
<proteinExistence type="predicted"/>
<reference evidence="2 3" key="2">
    <citation type="submission" date="2018-10" db="EMBL/GenBank/DDBJ databases">
        <authorList>
            <consortium name="Pathogen Informatics"/>
        </authorList>
    </citation>
    <scope>NUCLEOTIDE SEQUENCE [LARGE SCALE GENOMIC DNA]</scope>
</reference>
<dbReference type="PROSITE" id="PS50181">
    <property type="entry name" value="FBOX"/>
    <property type="match status" value="1"/>
</dbReference>
<dbReference type="EMBL" id="UXUI01010547">
    <property type="protein sequence ID" value="VDD95367.1"/>
    <property type="molecule type" value="Genomic_DNA"/>
</dbReference>
<evidence type="ECO:0000259" key="1">
    <source>
        <dbReference type="PROSITE" id="PS50181"/>
    </source>
</evidence>
<gene>
    <name evidence="2" type="ORF">EVEC_LOCUS10118</name>
</gene>
<protein>
    <submittedName>
        <fullName evidence="4">F-box domain-containing protein</fullName>
    </submittedName>
</protein>
<organism evidence="4">
    <name type="scientific">Enterobius vermicularis</name>
    <name type="common">Human pinworm</name>
    <dbReference type="NCBI Taxonomy" id="51028"/>
    <lineage>
        <taxon>Eukaryota</taxon>
        <taxon>Metazoa</taxon>
        <taxon>Ecdysozoa</taxon>
        <taxon>Nematoda</taxon>
        <taxon>Chromadorea</taxon>
        <taxon>Rhabditida</taxon>
        <taxon>Spirurina</taxon>
        <taxon>Oxyuridomorpha</taxon>
        <taxon>Oxyuroidea</taxon>
        <taxon>Oxyuridae</taxon>
        <taxon>Enterobius</taxon>
    </lineage>
</organism>
<dbReference type="Proteomes" id="UP000274131">
    <property type="component" value="Unassembled WGS sequence"/>
</dbReference>
<evidence type="ECO:0000313" key="4">
    <source>
        <dbReference type="WBParaSite" id="EVEC_0001079301-mRNA-1"/>
    </source>
</evidence>
<dbReference type="OrthoDB" id="5787648at2759"/>
<reference evidence="4" key="1">
    <citation type="submission" date="2017-02" db="UniProtKB">
        <authorList>
            <consortium name="WormBaseParasite"/>
        </authorList>
    </citation>
    <scope>IDENTIFICATION</scope>
</reference>
<dbReference type="AlphaFoldDB" id="A0A0N4VIX2"/>
<name>A0A0N4VIX2_ENTVE</name>
<dbReference type="WBParaSite" id="EVEC_0001079301-mRNA-1">
    <property type="protein sequence ID" value="EVEC_0001079301-mRNA-1"/>
    <property type="gene ID" value="EVEC_0001079301"/>
</dbReference>
<keyword evidence="3" id="KW-1185">Reference proteome</keyword>
<sequence length="387" mass="44912">MDNPTCCNPSTSTDAVVIDGDEQYLMPSDSGCTKAPLRFEMLPENAIKQIYKNLHYKDVLRSHRICKRVRNVLQRNAHYLSRPKIFELSIKMGLVEQRNRPIGRLQMPTTVCSKKMQRRLNIMYLRKRQSTDCQKEFVLRETIEGDQYELSPLFLECLDNHMKKLIIAGRLSFTGIAINKKLYERLMQKWVRIRFRLDAKCFRNLLAVTNCRKLNIELSHFDDQIMNDFVLQGMAECSEMSAGGTYPKFYAGLTDRILNHWATQKTLPRRILFHNVYGNFTLSGVLAMINALYEKSSKCAEDTESCLEEQKYEWNFGYVSYSGETESLLEMLSLPGHVLHTTHFAYLPNTVDVTLTAKEPFHNISNCCFKCLPVIKFQLVLNRLKTN</sequence>
<accession>A0A0N4VIX2</accession>
<feature type="domain" description="F-box" evidence="1">
    <location>
        <begin position="36"/>
        <end position="82"/>
    </location>
</feature>
<dbReference type="InterPro" id="IPR001810">
    <property type="entry name" value="F-box_dom"/>
</dbReference>